<keyword evidence="2" id="KW-1185">Reference proteome</keyword>
<proteinExistence type="predicted"/>
<dbReference type="PROSITE" id="PS51257">
    <property type="entry name" value="PROKAR_LIPOPROTEIN"/>
    <property type="match status" value="1"/>
</dbReference>
<gene>
    <name evidence="1" type="ORF">SAMN05660349_02868</name>
</gene>
<evidence type="ECO:0000313" key="1">
    <source>
        <dbReference type="EMBL" id="SKB81129.1"/>
    </source>
</evidence>
<evidence type="ECO:0008006" key="3">
    <source>
        <dbReference type="Google" id="ProtNLM"/>
    </source>
</evidence>
<sequence>MLRQLYVFSLLIFIFASCNISKNSEEKNVKWDANLTVEENVANQVVAFQSDSLFPFLDDLAKTRSVIMLGESGHEDATTQEIKKDMVLYLAKKGGYSVAFEGYPFLTCYLLSNKEYSSLTKDWGIDAGPYKWTSLMYSGMRGYLNQNINVFGIDVYAGFYDIKAVYLMLDKYFKEYPVQIEWEKLERYYYLKFIAEPTKNSVPGLSISAQLELVDMINIISNYTLYIIDKEGKSIDLEAILQWVRIVNTNFSCNKIYETNIDISNNPTITTLPFRNRDSQMAENIIWLTDHFPKDRFTVWLANYHGVKDISQTIYPADSLMYSIHQCAAEGVYNKLRNKLYSLAFTSLNYKGKVVDPGAFELAIAKKTGDSPYAFVDFESLRFVDGFRDKEFEAAMIKKKKGRWLYMFDGVYYIRDQNVLN</sequence>
<reference evidence="2" key="1">
    <citation type="submission" date="2017-02" db="EMBL/GenBank/DDBJ databases">
        <authorList>
            <person name="Varghese N."/>
            <person name="Submissions S."/>
        </authorList>
    </citation>
    <scope>NUCLEOTIDE SEQUENCE [LARGE SCALE GENOMIC DNA]</scope>
    <source>
        <strain evidence="2">DSM 24967</strain>
    </source>
</reference>
<organism evidence="1 2">
    <name type="scientific">Parabacteroides chartae</name>
    <dbReference type="NCBI Taxonomy" id="1037355"/>
    <lineage>
        <taxon>Bacteria</taxon>
        <taxon>Pseudomonadati</taxon>
        <taxon>Bacteroidota</taxon>
        <taxon>Bacteroidia</taxon>
        <taxon>Bacteroidales</taxon>
        <taxon>Tannerellaceae</taxon>
        <taxon>Parabacteroides</taxon>
    </lineage>
</organism>
<protein>
    <recommendedName>
        <fullName evidence="3">Erythromycin esterase homolog</fullName>
    </recommendedName>
</protein>
<dbReference type="EMBL" id="FUYQ01000025">
    <property type="protein sequence ID" value="SKB81129.1"/>
    <property type="molecule type" value="Genomic_DNA"/>
</dbReference>
<name>A0A1T5EBC4_9BACT</name>
<accession>A0A1T5EBC4</accession>
<dbReference type="SUPFAM" id="SSF159501">
    <property type="entry name" value="EreA/ChaN-like"/>
    <property type="match status" value="1"/>
</dbReference>
<dbReference type="AlphaFoldDB" id="A0A1T5EBC4"/>
<evidence type="ECO:0000313" key="2">
    <source>
        <dbReference type="Proteomes" id="UP000190852"/>
    </source>
</evidence>
<dbReference type="RefSeq" id="WP_079684283.1">
    <property type="nucleotide sequence ID" value="NZ_FUYQ01000025.1"/>
</dbReference>
<dbReference type="Proteomes" id="UP000190852">
    <property type="component" value="Unassembled WGS sequence"/>
</dbReference>